<dbReference type="RefSeq" id="WP_147824990.1">
    <property type="nucleotide sequence ID" value="NZ_BAAARG010000001.1"/>
</dbReference>
<protein>
    <submittedName>
        <fullName evidence="2">DUF2568 domain-containing protein</fullName>
    </submittedName>
</protein>
<proteinExistence type="predicted"/>
<keyword evidence="1" id="KW-1133">Transmembrane helix</keyword>
<keyword evidence="3" id="KW-1185">Reference proteome</keyword>
<evidence type="ECO:0000256" key="1">
    <source>
        <dbReference type="SAM" id="Phobius"/>
    </source>
</evidence>
<sequence length="121" mass="12790">MAETSTTNGNRPAISVIDIIRFVVELAAFATLALWGFLGFAFPWNLVAGIGAPALAIVVWALFVSPKAVFHVHPYVRALVELLVFVAATLAWWDMGQAIVGIAFGVVAVASGLVAGRRNIA</sequence>
<dbReference type="InterPro" id="IPR021214">
    <property type="entry name" value="DUF2568"/>
</dbReference>
<reference evidence="2 3" key="1">
    <citation type="submission" date="2019-08" db="EMBL/GenBank/DDBJ databases">
        <authorList>
            <person name="Dong K."/>
        </authorList>
    </citation>
    <scope>NUCLEOTIDE SEQUENCE [LARGE SCALE GENOMIC DNA]</scope>
    <source>
        <strain evidence="2 3">M4-8</strain>
    </source>
</reference>
<dbReference type="Proteomes" id="UP000321196">
    <property type="component" value="Unassembled WGS sequence"/>
</dbReference>
<evidence type="ECO:0000313" key="2">
    <source>
        <dbReference type="EMBL" id="TXK06181.1"/>
    </source>
</evidence>
<dbReference type="AlphaFoldDB" id="A0A5C8HT40"/>
<keyword evidence="1" id="KW-0472">Membrane</keyword>
<accession>A0A5C8HT40</accession>
<feature type="transmembrane region" description="Helical" evidence="1">
    <location>
        <begin position="44"/>
        <end position="63"/>
    </location>
</feature>
<keyword evidence="1" id="KW-0812">Transmembrane</keyword>
<feature type="transmembrane region" description="Helical" evidence="1">
    <location>
        <begin position="19"/>
        <end position="38"/>
    </location>
</feature>
<dbReference type="OrthoDB" id="5076471at2"/>
<organism evidence="2 3">
    <name type="scientific">Microbacterium mitrae</name>
    <dbReference type="NCBI Taxonomy" id="664640"/>
    <lineage>
        <taxon>Bacteria</taxon>
        <taxon>Bacillati</taxon>
        <taxon>Actinomycetota</taxon>
        <taxon>Actinomycetes</taxon>
        <taxon>Micrococcales</taxon>
        <taxon>Microbacteriaceae</taxon>
        <taxon>Microbacterium</taxon>
    </lineage>
</organism>
<evidence type="ECO:0000313" key="3">
    <source>
        <dbReference type="Proteomes" id="UP000321196"/>
    </source>
</evidence>
<comment type="caution">
    <text evidence="2">The sequence shown here is derived from an EMBL/GenBank/DDBJ whole genome shotgun (WGS) entry which is preliminary data.</text>
</comment>
<dbReference type="Pfam" id="PF10823">
    <property type="entry name" value="DUF2568"/>
    <property type="match status" value="1"/>
</dbReference>
<feature type="transmembrane region" description="Helical" evidence="1">
    <location>
        <begin position="75"/>
        <end position="93"/>
    </location>
</feature>
<name>A0A5C8HT40_9MICO</name>
<feature type="transmembrane region" description="Helical" evidence="1">
    <location>
        <begin position="99"/>
        <end position="116"/>
    </location>
</feature>
<gene>
    <name evidence="2" type="ORF">FVP60_04270</name>
</gene>
<dbReference type="EMBL" id="VRSW01000001">
    <property type="protein sequence ID" value="TXK06181.1"/>
    <property type="molecule type" value="Genomic_DNA"/>
</dbReference>